<dbReference type="Pfam" id="PF18758">
    <property type="entry name" value="KDZ"/>
    <property type="match status" value="1"/>
</dbReference>
<dbReference type="InterPro" id="IPR041457">
    <property type="entry name" value="CxC2_KDZ-assoc"/>
</dbReference>
<reference evidence="3" key="1">
    <citation type="journal article" date="2019" name="Environ. Microbiol.">
        <title>Fungal ecological strategies reflected in gene transcription - a case study of two litter decomposers.</title>
        <authorList>
            <person name="Barbi F."/>
            <person name="Kohler A."/>
            <person name="Barry K."/>
            <person name="Baskaran P."/>
            <person name="Daum C."/>
            <person name="Fauchery L."/>
            <person name="Ihrmark K."/>
            <person name="Kuo A."/>
            <person name="LaButti K."/>
            <person name="Lipzen A."/>
            <person name="Morin E."/>
            <person name="Grigoriev I.V."/>
            <person name="Henrissat B."/>
            <person name="Lindahl B."/>
            <person name="Martin F."/>
        </authorList>
    </citation>
    <scope>NUCLEOTIDE SEQUENCE</scope>
    <source>
        <strain evidence="3">JB14</strain>
    </source>
</reference>
<feature type="region of interest" description="Disordered" evidence="1">
    <location>
        <begin position="720"/>
        <end position="752"/>
    </location>
</feature>
<feature type="compositionally biased region" description="Basic and acidic residues" evidence="1">
    <location>
        <begin position="52"/>
        <end position="61"/>
    </location>
</feature>
<feature type="domain" description="CxC2-like cysteine cluster KDZ transposase-associated" evidence="2">
    <location>
        <begin position="197"/>
        <end position="303"/>
    </location>
</feature>
<evidence type="ECO:0000313" key="3">
    <source>
        <dbReference type="EMBL" id="KAE9407658.1"/>
    </source>
</evidence>
<feature type="region of interest" description="Disordered" evidence="1">
    <location>
        <begin position="36"/>
        <end position="85"/>
    </location>
</feature>
<feature type="compositionally biased region" description="Basic residues" evidence="1">
    <location>
        <begin position="728"/>
        <end position="737"/>
    </location>
</feature>
<dbReference type="AlphaFoldDB" id="A0A6A4IEE3"/>
<dbReference type="EMBL" id="ML769394">
    <property type="protein sequence ID" value="KAE9407658.1"/>
    <property type="molecule type" value="Genomic_DNA"/>
</dbReference>
<accession>A0A6A4IEE3</accession>
<proteinExistence type="predicted"/>
<feature type="region of interest" description="Disordered" evidence="1">
    <location>
        <begin position="554"/>
        <end position="574"/>
    </location>
</feature>
<protein>
    <recommendedName>
        <fullName evidence="2">CxC2-like cysteine cluster KDZ transposase-associated domain-containing protein</fullName>
    </recommendedName>
</protein>
<gene>
    <name evidence="3" type="ORF">BT96DRAFT_986312</name>
</gene>
<feature type="compositionally biased region" description="Acidic residues" evidence="1">
    <location>
        <begin position="893"/>
        <end position="923"/>
    </location>
</feature>
<evidence type="ECO:0000256" key="1">
    <source>
        <dbReference type="SAM" id="MobiDB-lite"/>
    </source>
</evidence>
<feature type="region of interest" description="Disordered" evidence="1">
    <location>
        <begin position="1"/>
        <end position="23"/>
    </location>
</feature>
<keyword evidence="4" id="KW-1185">Reference proteome</keyword>
<organism evidence="3 4">
    <name type="scientific">Gymnopus androsaceus JB14</name>
    <dbReference type="NCBI Taxonomy" id="1447944"/>
    <lineage>
        <taxon>Eukaryota</taxon>
        <taxon>Fungi</taxon>
        <taxon>Dikarya</taxon>
        <taxon>Basidiomycota</taxon>
        <taxon>Agaricomycotina</taxon>
        <taxon>Agaricomycetes</taxon>
        <taxon>Agaricomycetidae</taxon>
        <taxon>Agaricales</taxon>
        <taxon>Marasmiineae</taxon>
        <taxon>Omphalotaceae</taxon>
        <taxon>Gymnopus</taxon>
    </lineage>
</organism>
<name>A0A6A4IEE3_9AGAR</name>
<evidence type="ECO:0000259" key="2">
    <source>
        <dbReference type="Pfam" id="PF18803"/>
    </source>
</evidence>
<dbReference type="Pfam" id="PF18803">
    <property type="entry name" value="CxC2"/>
    <property type="match status" value="1"/>
</dbReference>
<feature type="compositionally biased region" description="Polar residues" evidence="1">
    <location>
        <begin position="73"/>
        <end position="83"/>
    </location>
</feature>
<sequence>MANTRAFNAQVNGHKRKKLNSNNPLAGLTFSDFGMSAPQASAGKSAVIRSESLSEDRRRISQTETPVAVASLQRDSVNDSPSSAEIPEVMEPLRYDEDELHVSEKRKGPVERVGREKSDHPLLTWMGKHDDALWMFVTIEARTSSLDDCPCCHTSSPGKAEYICEDCFSRRMVCSSCCVKLHAEKPLDNIKMPRYVSLAFRVQLGHPDGSCCLRPEPGPVDFTVIHLNKIHSVNVDFCSCSVSFAKERWEQLMFNEWLPATLDRPKTACTFRVLELFHMLSHRGKTTAYDFYTTLEKLTDNLGGRQYTPVRNQYKGIQYKSRYLSFLRLACQWRHLKELKRAGRGNDGIRKVAETQPGELAVKCIACPSPGVNLPEGWENASPDDRRHARSWSTDPPMCDGGSYFVESGLYWEYCEKMQDQDEICTCTGLAAMDFANTKYSKGCSTTGVGMATCGRHEIVMPNGVGDLQKGERCQDYFNLLYTLGAAMSDMEGIEHIWSGSGLLGTSTCEMGPGSRQNTIEDYWHNWNWWKNILQDHSSGPTLQDIRLELAKEEKSEARESQEEEEEDELKSKQTTPAQYIYLLFEVEEQQRQLSFDIKKAHSPTTAQNANFADRRTRIEWQVNCVQALQHVHCPLVFQILATTVPTVDIHGEPLSPPEAEDIILMFPSELPTNFCNPTLRKIDLDAASWCRAWFAKVALVGEEAAGWRKLKLQDVRMMGDEEEEKKKKQRAMKSRRKEAAQVNQDGQIQGIPGAGSSTQLMSWIWMAGDASGKLMDEALFDGLWVEFCKAYAHVRRWREQVQLVQAEMSYCLGSLEYRAKEWERRTVVPQFSGEHAEGAIAYAHKQAAVCQIVADNFRVLWARYLIGSNLESMVNIGSSLSTSTDVHMHGDESDDELGGSDLEGNNDGEQDVNDDEDGDDTL</sequence>
<dbReference type="OrthoDB" id="2804062at2759"/>
<dbReference type="Proteomes" id="UP000799118">
    <property type="component" value="Unassembled WGS sequence"/>
</dbReference>
<evidence type="ECO:0000313" key="4">
    <source>
        <dbReference type="Proteomes" id="UP000799118"/>
    </source>
</evidence>
<dbReference type="InterPro" id="IPR040521">
    <property type="entry name" value="KDZ"/>
</dbReference>
<feature type="compositionally biased region" description="Polar residues" evidence="1">
    <location>
        <begin position="1"/>
        <end position="11"/>
    </location>
</feature>
<feature type="region of interest" description="Disordered" evidence="1">
    <location>
        <begin position="883"/>
        <end position="923"/>
    </location>
</feature>